<organism evidence="1 2">
    <name type="scientific">Prorocentrum cordatum</name>
    <dbReference type="NCBI Taxonomy" id="2364126"/>
    <lineage>
        <taxon>Eukaryota</taxon>
        <taxon>Sar</taxon>
        <taxon>Alveolata</taxon>
        <taxon>Dinophyceae</taxon>
        <taxon>Prorocentrales</taxon>
        <taxon>Prorocentraceae</taxon>
        <taxon>Prorocentrum</taxon>
    </lineage>
</organism>
<dbReference type="EMBL" id="CAUYUJ010016188">
    <property type="protein sequence ID" value="CAK0862722.1"/>
    <property type="molecule type" value="Genomic_DNA"/>
</dbReference>
<name>A0ABN9US41_9DINO</name>
<sequence length="137" mass="15880">DRFNVCVWPANIEVRDSGNQFFAPGFHGNLWESNDPAFDYVIVLPYMYAEVVATCIGHDDRDRTSIVTFTCRDFPGWTHMSEVPWSTTWGFMERMVMASRSFPRHRDLLFDADDDQPSNRMHVGPSFGLRASARRRL</sequence>
<evidence type="ECO:0000313" key="2">
    <source>
        <dbReference type="Proteomes" id="UP001189429"/>
    </source>
</evidence>
<feature type="non-terminal residue" evidence="1">
    <location>
        <position position="1"/>
    </location>
</feature>
<gene>
    <name evidence="1" type="ORF">PCOR1329_LOCUS51065</name>
</gene>
<protein>
    <submittedName>
        <fullName evidence="1">Uncharacterized protein</fullName>
    </submittedName>
</protein>
<reference evidence="1" key="1">
    <citation type="submission" date="2023-10" db="EMBL/GenBank/DDBJ databases">
        <authorList>
            <person name="Chen Y."/>
            <person name="Shah S."/>
            <person name="Dougan E. K."/>
            <person name="Thang M."/>
            <person name="Chan C."/>
        </authorList>
    </citation>
    <scope>NUCLEOTIDE SEQUENCE [LARGE SCALE GENOMIC DNA]</scope>
</reference>
<accession>A0ABN9US41</accession>
<keyword evidence="2" id="KW-1185">Reference proteome</keyword>
<evidence type="ECO:0000313" key="1">
    <source>
        <dbReference type="EMBL" id="CAK0862722.1"/>
    </source>
</evidence>
<dbReference type="Proteomes" id="UP001189429">
    <property type="component" value="Unassembled WGS sequence"/>
</dbReference>
<proteinExistence type="predicted"/>
<comment type="caution">
    <text evidence="1">The sequence shown here is derived from an EMBL/GenBank/DDBJ whole genome shotgun (WGS) entry which is preliminary data.</text>
</comment>